<dbReference type="Proteomes" id="UP000189670">
    <property type="component" value="Unassembled WGS sequence"/>
</dbReference>
<dbReference type="CDD" id="cd05233">
    <property type="entry name" value="SDR_c"/>
    <property type="match status" value="1"/>
</dbReference>
<dbReference type="Gene3D" id="3.40.50.720">
    <property type="entry name" value="NAD(P)-binding Rossmann-like Domain"/>
    <property type="match status" value="1"/>
</dbReference>
<dbReference type="Pfam" id="PF00106">
    <property type="entry name" value="adh_short"/>
    <property type="match status" value="1"/>
</dbReference>
<sequence length="242" mass="27063">MLLKYFGKRALILGGTCETGLCLAQQMMTLGLFPIISYRAPDGLNRIKSQLSDCRAQKYDTIYMDFSNNKLVTSIDEKAWHVDYLVDFIQGDYESLIPGACNQSMEDFFTSNIICRAAFLQKLSRAMLSRRNGRMVYISSTAAVRQNKGQGFYAASKLASEAIYRNIGLELGDRGITTVSLRTGYIDAGRGKKYLDMHPKMKLFSLAIHEVVETILFLLSDSAKGFNATELVMDRGLIASKK</sequence>
<dbReference type="InterPro" id="IPR051122">
    <property type="entry name" value="SDR_DHRS6-like"/>
</dbReference>
<protein>
    <submittedName>
        <fullName evidence="3">Short-chain dehydrogenase/reductase SDR</fullName>
    </submittedName>
</protein>
<evidence type="ECO:0000256" key="1">
    <source>
        <dbReference type="ARBA" id="ARBA00006484"/>
    </source>
</evidence>
<reference evidence="4" key="1">
    <citation type="submission" date="2012-11" db="EMBL/GenBank/DDBJ databases">
        <authorList>
            <person name="Lucero-Rivera Y.E."/>
            <person name="Tovar-Ramirez D."/>
        </authorList>
    </citation>
    <scope>NUCLEOTIDE SEQUENCE [LARGE SCALE GENOMIC DNA]</scope>
    <source>
        <strain evidence="4">Araruama</strain>
    </source>
</reference>
<evidence type="ECO:0000256" key="2">
    <source>
        <dbReference type="ARBA" id="ARBA00023002"/>
    </source>
</evidence>
<organism evidence="3 4">
    <name type="scientific">Candidatus Magnetoglobus multicellularis str. Araruama</name>
    <dbReference type="NCBI Taxonomy" id="890399"/>
    <lineage>
        <taxon>Bacteria</taxon>
        <taxon>Pseudomonadati</taxon>
        <taxon>Thermodesulfobacteriota</taxon>
        <taxon>Desulfobacteria</taxon>
        <taxon>Desulfobacterales</taxon>
        <taxon>Desulfobacteraceae</taxon>
        <taxon>Candidatus Magnetoglobus</taxon>
    </lineage>
</organism>
<dbReference type="PANTHER" id="PTHR43477:SF1">
    <property type="entry name" value="DIHYDROANTICAPSIN 7-DEHYDROGENASE"/>
    <property type="match status" value="1"/>
</dbReference>
<dbReference type="InterPro" id="IPR020904">
    <property type="entry name" value="Sc_DH/Rdtase_CS"/>
</dbReference>
<comment type="caution">
    <text evidence="3">The sequence shown here is derived from an EMBL/GenBank/DDBJ whole genome shotgun (WGS) entry which is preliminary data.</text>
</comment>
<gene>
    <name evidence="3" type="ORF">OMM_03089</name>
</gene>
<dbReference type="InterPro" id="IPR002347">
    <property type="entry name" value="SDR_fam"/>
</dbReference>
<dbReference type="SUPFAM" id="SSF51735">
    <property type="entry name" value="NAD(P)-binding Rossmann-fold domains"/>
    <property type="match status" value="1"/>
</dbReference>
<dbReference type="GO" id="GO:0016491">
    <property type="term" value="F:oxidoreductase activity"/>
    <property type="evidence" value="ECO:0007669"/>
    <property type="project" value="UniProtKB-KW"/>
</dbReference>
<dbReference type="PROSITE" id="PS00061">
    <property type="entry name" value="ADH_SHORT"/>
    <property type="match status" value="1"/>
</dbReference>
<comment type="similarity">
    <text evidence="1">Belongs to the short-chain dehydrogenases/reductases (SDR) family.</text>
</comment>
<dbReference type="InterPro" id="IPR036291">
    <property type="entry name" value="NAD(P)-bd_dom_sf"/>
</dbReference>
<evidence type="ECO:0000313" key="4">
    <source>
        <dbReference type="Proteomes" id="UP000189670"/>
    </source>
</evidence>
<accession>A0A1V1P7E7</accession>
<dbReference type="EMBL" id="ATBP01000392">
    <property type="protein sequence ID" value="ETR70645.1"/>
    <property type="molecule type" value="Genomic_DNA"/>
</dbReference>
<dbReference type="AlphaFoldDB" id="A0A1V1P7E7"/>
<keyword evidence="2" id="KW-0560">Oxidoreductase</keyword>
<name>A0A1V1P7E7_9BACT</name>
<evidence type="ECO:0000313" key="3">
    <source>
        <dbReference type="EMBL" id="ETR70645.1"/>
    </source>
</evidence>
<dbReference type="PRINTS" id="PR00081">
    <property type="entry name" value="GDHRDH"/>
</dbReference>
<dbReference type="PANTHER" id="PTHR43477">
    <property type="entry name" value="DIHYDROANTICAPSIN 7-DEHYDROGENASE"/>
    <property type="match status" value="1"/>
</dbReference>
<proteinExistence type="inferred from homology"/>